<gene>
    <name evidence="1" type="ORF">A2Y62_10600</name>
</gene>
<proteinExistence type="predicted"/>
<accession>A0A1F5VTL6</accession>
<evidence type="ECO:0000313" key="1">
    <source>
        <dbReference type="EMBL" id="OGF66824.1"/>
    </source>
</evidence>
<reference evidence="1 2" key="1">
    <citation type="journal article" date="2016" name="Nat. Commun.">
        <title>Thousands of microbial genomes shed light on interconnected biogeochemical processes in an aquifer system.</title>
        <authorList>
            <person name="Anantharaman K."/>
            <person name="Brown C.T."/>
            <person name="Hug L.A."/>
            <person name="Sharon I."/>
            <person name="Castelle C.J."/>
            <person name="Probst A.J."/>
            <person name="Thomas B.C."/>
            <person name="Singh A."/>
            <person name="Wilkins M.J."/>
            <person name="Karaoz U."/>
            <person name="Brodie E.L."/>
            <person name="Williams K.H."/>
            <person name="Hubbard S.S."/>
            <person name="Banfield J.F."/>
        </authorList>
    </citation>
    <scope>NUCLEOTIDE SEQUENCE [LARGE SCALE GENOMIC DNA]</scope>
</reference>
<dbReference type="Proteomes" id="UP000178943">
    <property type="component" value="Unassembled WGS sequence"/>
</dbReference>
<name>A0A1F5VTL6_9BACT</name>
<dbReference type="EMBL" id="MFGW01000083">
    <property type="protein sequence ID" value="OGF66824.1"/>
    <property type="molecule type" value="Genomic_DNA"/>
</dbReference>
<dbReference type="AlphaFoldDB" id="A0A1F5VTL6"/>
<evidence type="ECO:0000313" key="2">
    <source>
        <dbReference type="Proteomes" id="UP000178943"/>
    </source>
</evidence>
<organism evidence="1 2">
    <name type="scientific">Candidatus Fischerbacteria bacterium RBG_13_37_8</name>
    <dbReference type="NCBI Taxonomy" id="1817863"/>
    <lineage>
        <taxon>Bacteria</taxon>
        <taxon>Candidatus Fischeribacteriota</taxon>
    </lineage>
</organism>
<protein>
    <submittedName>
        <fullName evidence="1">Uncharacterized protein</fullName>
    </submittedName>
</protein>
<sequence>MEKGEFILDEPIDKLKEKVKKIVTDAGIPVELPCIFKKESGYYKEYFIYPFEEAFRKTWDHAFIDMDLNEIIKAFLGGSYDKERIS</sequence>
<comment type="caution">
    <text evidence="1">The sequence shown here is derived from an EMBL/GenBank/DDBJ whole genome shotgun (WGS) entry which is preliminary data.</text>
</comment>